<comment type="caution">
    <text evidence="5">The sequence shown here is derived from an EMBL/GenBank/DDBJ whole genome shotgun (WGS) entry which is preliminary data.</text>
</comment>
<dbReference type="Gene3D" id="1.10.1410.40">
    <property type="match status" value="1"/>
</dbReference>
<evidence type="ECO:0000256" key="4">
    <source>
        <dbReference type="SAM" id="Phobius"/>
    </source>
</evidence>
<feature type="repeat" description="ANK" evidence="3">
    <location>
        <begin position="35"/>
        <end position="67"/>
    </location>
</feature>
<keyword evidence="4" id="KW-1133">Transmembrane helix</keyword>
<protein>
    <submittedName>
        <fullName evidence="5">Uncharacterized protein</fullName>
    </submittedName>
</protein>
<dbReference type="STRING" id="282301.A0A267E408"/>
<feature type="transmembrane region" description="Helical" evidence="4">
    <location>
        <begin position="1024"/>
        <end position="1050"/>
    </location>
</feature>
<dbReference type="PANTHER" id="PTHR24171">
    <property type="entry name" value="ANKYRIN REPEAT DOMAIN-CONTAINING PROTEIN 39-RELATED"/>
    <property type="match status" value="1"/>
</dbReference>
<evidence type="ECO:0000313" key="5">
    <source>
        <dbReference type="EMBL" id="PAA55664.1"/>
    </source>
</evidence>
<organism evidence="5 6">
    <name type="scientific">Macrostomum lignano</name>
    <dbReference type="NCBI Taxonomy" id="282301"/>
    <lineage>
        <taxon>Eukaryota</taxon>
        <taxon>Metazoa</taxon>
        <taxon>Spiralia</taxon>
        <taxon>Lophotrochozoa</taxon>
        <taxon>Platyhelminthes</taxon>
        <taxon>Rhabditophora</taxon>
        <taxon>Macrostomorpha</taxon>
        <taxon>Macrostomida</taxon>
        <taxon>Macrostomidae</taxon>
        <taxon>Macrostomum</taxon>
    </lineage>
</organism>
<proteinExistence type="predicted"/>
<gene>
    <name evidence="5" type="ORF">BOX15_Mlig031018g1</name>
</gene>
<dbReference type="Pfam" id="PF12796">
    <property type="entry name" value="Ank_2"/>
    <property type="match status" value="2"/>
</dbReference>
<keyword evidence="6" id="KW-1185">Reference proteome</keyword>
<evidence type="ECO:0000313" key="6">
    <source>
        <dbReference type="Proteomes" id="UP000215902"/>
    </source>
</evidence>
<evidence type="ECO:0000256" key="1">
    <source>
        <dbReference type="ARBA" id="ARBA00022737"/>
    </source>
</evidence>
<keyword evidence="2 3" id="KW-0040">ANK repeat</keyword>
<dbReference type="SUPFAM" id="SSF48403">
    <property type="entry name" value="Ankyrin repeat"/>
    <property type="match status" value="1"/>
</dbReference>
<feature type="transmembrane region" description="Helical" evidence="4">
    <location>
        <begin position="997"/>
        <end position="1018"/>
    </location>
</feature>
<evidence type="ECO:0000256" key="2">
    <source>
        <dbReference type="ARBA" id="ARBA00023043"/>
    </source>
</evidence>
<dbReference type="OrthoDB" id="539213at2759"/>
<dbReference type="InterPro" id="IPR002110">
    <property type="entry name" value="Ankyrin_rpt"/>
</dbReference>
<name>A0A267E408_9PLAT</name>
<evidence type="ECO:0000256" key="3">
    <source>
        <dbReference type="PROSITE-ProRule" id="PRU00023"/>
    </source>
</evidence>
<dbReference type="SMART" id="SM00248">
    <property type="entry name" value="ANK"/>
    <property type="match status" value="8"/>
</dbReference>
<reference evidence="5 6" key="1">
    <citation type="submission" date="2017-06" db="EMBL/GenBank/DDBJ databases">
        <title>A platform for efficient transgenesis in Macrostomum lignano, a flatworm model organism for stem cell research.</title>
        <authorList>
            <person name="Berezikov E."/>
        </authorList>
    </citation>
    <scope>NUCLEOTIDE SEQUENCE [LARGE SCALE GENOMIC DNA]</scope>
    <source>
        <strain evidence="5">DV1</strain>
        <tissue evidence="5">Whole organism</tissue>
    </source>
</reference>
<dbReference type="InterPro" id="IPR036770">
    <property type="entry name" value="Ankyrin_rpt-contain_sf"/>
</dbReference>
<feature type="repeat" description="ANK" evidence="3">
    <location>
        <begin position="133"/>
        <end position="165"/>
    </location>
</feature>
<dbReference type="Gene3D" id="1.25.40.20">
    <property type="entry name" value="Ankyrin repeat-containing domain"/>
    <property type="match status" value="3"/>
</dbReference>
<sequence length="1073" mass="120131">MNLLPELKSAAMDGRVGKVRQFLRSSVSPDVADDRQRTALHWAAERGQSRVARLLIEAGAQLDAQDSSGATALHLASMHGHRDAVRLLLESEANTSLVTKSSSSALHLASRNGHLEVVQLLSRQADCDQQLADGDSPVHLAAPLGQQLVLAALLLAAADPSARNARGQTPLHSAALHGQRAAIELLVRAGVAADSLASDGSTPLHAAAAMGHEATAQTLLQLGCGLVDLNKNGLSPAAIACRFGHREVLHLLLKQVTHARELGIRHEETNERLQRFKNSLVPAAQSRGTFLHEEREQPDSNSLREVLIDMDAVADEPDEHKSAQLHIALKESGFELNRVKLQSACSDVLQRITRNRLDAQEYNDCEVYIVGSFSEGWSNSLVRLDGQTDADSDIDVCFVARGMLFHLKGSCSCINCRFDEERHRAVEYEDGHIKWPGSPSNPSQTWAGSEVRPAVDLVWAFRCCCYPKLEVLQPGYSTHIAPSVLQSLRQEMLESPCHLVAAAPPSKDGQQLRISTTFLERRLLRSLTTEQGHVFVLIKFIIKKVISARVNGLKTYIAKSLMFYLLDETPATHWQSENLISLAKGALSILLRCLLDKGISDADKCMKHFFMRDAWVYLKKRHSGKKLISDVVKDIIEKLSEVVSCFYETLRPLEDAKNFSFHPFLVLPVLIPRPVPMASNLQFHDVYDAIRSILLNLAHEECREEDKKVMMKLARRVPNYAACPKHCLFALIYLKFEMRYAARRVLRSFRYQQVSRGLSHWKVRATDAESELAVWQHLERSSSVWKLLIQSDKPPVLSFLPDKFRQHFSLSCGQFDWYYVNFDALLKALSLYLDHDMGLELWFEETLRCASPDVQELLVTLELCGDSDLLVQLVQRHRRAICDHQGTREKVEQLMQESQSLAERSFRRTARALPGAESTDEDQLFLGRGRDRPVRFILVKLFICLCSLSPLVFLAQKSRRYGFSIGKECLVAAVRKHLARRVRGSVLGRYSSARNIMIGNCVLFVFLGTYVLICSSSYSHHKTWLSTLIFLIFITACLIILICTCGISCITHRAASNMVNHTVASAEVTHAET</sequence>
<dbReference type="PROSITE" id="PS50297">
    <property type="entry name" value="ANK_REP_REGION"/>
    <property type="match status" value="6"/>
</dbReference>
<feature type="transmembrane region" description="Helical" evidence="4">
    <location>
        <begin position="936"/>
        <end position="955"/>
    </location>
</feature>
<keyword evidence="4" id="KW-0812">Transmembrane</keyword>
<feature type="repeat" description="ANK" evidence="3">
    <location>
        <begin position="101"/>
        <end position="121"/>
    </location>
</feature>
<dbReference type="Pfam" id="PF00023">
    <property type="entry name" value="Ank"/>
    <property type="match status" value="1"/>
</dbReference>
<feature type="repeat" description="ANK" evidence="3">
    <location>
        <begin position="166"/>
        <end position="198"/>
    </location>
</feature>
<keyword evidence="4" id="KW-0472">Membrane</keyword>
<dbReference type="Proteomes" id="UP000215902">
    <property type="component" value="Unassembled WGS sequence"/>
</dbReference>
<dbReference type="AlphaFoldDB" id="A0A267E408"/>
<accession>A0A267E408</accession>
<feature type="repeat" description="ANK" evidence="3">
    <location>
        <begin position="68"/>
        <end position="100"/>
    </location>
</feature>
<dbReference type="PROSITE" id="PS50088">
    <property type="entry name" value="ANK_REPEAT"/>
    <property type="match status" value="6"/>
</dbReference>
<feature type="repeat" description="ANK" evidence="3">
    <location>
        <begin position="199"/>
        <end position="231"/>
    </location>
</feature>
<keyword evidence="1" id="KW-0677">Repeat</keyword>
<dbReference type="EMBL" id="NIVC01002722">
    <property type="protein sequence ID" value="PAA55664.1"/>
    <property type="molecule type" value="Genomic_DNA"/>
</dbReference>